<evidence type="ECO:0000313" key="8">
    <source>
        <dbReference type="Proteomes" id="UP000095350"/>
    </source>
</evidence>
<comment type="similarity">
    <text evidence="2 6">Belongs to the transposase mutator family.</text>
</comment>
<keyword evidence="5 6" id="KW-0233">DNA recombination</keyword>
<evidence type="ECO:0000256" key="6">
    <source>
        <dbReference type="RuleBase" id="RU365089"/>
    </source>
</evidence>
<evidence type="ECO:0000313" key="7">
    <source>
        <dbReference type="EMBL" id="CUN14714.1"/>
    </source>
</evidence>
<reference evidence="7 8" key="1">
    <citation type="submission" date="2015-09" db="EMBL/GenBank/DDBJ databases">
        <authorList>
            <consortium name="Pathogen Informatics"/>
        </authorList>
    </citation>
    <scope>NUCLEOTIDE SEQUENCE [LARGE SCALE GENOMIC DNA]</scope>
    <source>
        <strain evidence="7 8">2789STDY5834960</strain>
    </source>
</reference>
<dbReference type="Pfam" id="PF00872">
    <property type="entry name" value="Transposase_mut"/>
    <property type="match status" value="1"/>
</dbReference>
<dbReference type="Proteomes" id="UP000095350">
    <property type="component" value="Unassembled WGS sequence"/>
</dbReference>
<evidence type="ECO:0000256" key="3">
    <source>
        <dbReference type="ARBA" id="ARBA00022578"/>
    </source>
</evidence>
<dbReference type="PANTHER" id="PTHR33217:SF8">
    <property type="entry name" value="MUTATOR FAMILY TRANSPOSASE"/>
    <property type="match status" value="1"/>
</dbReference>
<proteinExistence type="inferred from homology"/>
<evidence type="ECO:0000256" key="2">
    <source>
        <dbReference type="ARBA" id="ARBA00010961"/>
    </source>
</evidence>
<dbReference type="AlphaFoldDB" id="A0A173UIQ7"/>
<dbReference type="PaxDb" id="166486-ERS852572_02130"/>
<evidence type="ECO:0000256" key="5">
    <source>
        <dbReference type="ARBA" id="ARBA00023172"/>
    </source>
</evidence>
<protein>
    <recommendedName>
        <fullName evidence="6">Mutator family transposase</fullName>
    </recommendedName>
</protein>
<dbReference type="PANTHER" id="PTHR33217">
    <property type="entry name" value="TRANSPOSASE FOR INSERTION SEQUENCE ELEMENT IS1081"/>
    <property type="match status" value="1"/>
</dbReference>
<organism evidence="7 8">
    <name type="scientific">Roseburia intestinalis</name>
    <dbReference type="NCBI Taxonomy" id="166486"/>
    <lineage>
        <taxon>Bacteria</taxon>
        <taxon>Bacillati</taxon>
        <taxon>Bacillota</taxon>
        <taxon>Clostridia</taxon>
        <taxon>Lachnospirales</taxon>
        <taxon>Lachnospiraceae</taxon>
        <taxon>Roseburia</taxon>
    </lineage>
</organism>
<dbReference type="GO" id="GO:0006313">
    <property type="term" value="P:DNA transposition"/>
    <property type="evidence" value="ECO:0007669"/>
    <property type="project" value="UniProtKB-UniRule"/>
</dbReference>
<evidence type="ECO:0000256" key="4">
    <source>
        <dbReference type="ARBA" id="ARBA00023125"/>
    </source>
</evidence>
<dbReference type="InterPro" id="IPR001207">
    <property type="entry name" value="Transposase_mutator"/>
</dbReference>
<comment type="function">
    <text evidence="1 6">Required for the transposition of the insertion element.</text>
</comment>
<sequence length="93" mass="11057">MKRWYDNWDAITPIFKFSPDVRKVIYMTNVIESLNSTYRKLNRQRSVLPSDTALLKALYLATFEATKKWTMSIRNWGQVYGELSIMYEGRLPE</sequence>
<evidence type="ECO:0000256" key="1">
    <source>
        <dbReference type="ARBA" id="ARBA00002190"/>
    </source>
</evidence>
<dbReference type="GO" id="GO:0003677">
    <property type="term" value="F:DNA binding"/>
    <property type="evidence" value="ECO:0007669"/>
    <property type="project" value="UniProtKB-UniRule"/>
</dbReference>
<gene>
    <name evidence="7" type="ORF">ERS852572_02130</name>
</gene>
<dbReference type="EMBL" id="CYXZ01000015">
    <property type="protein sequence ID" value="CUN14714.1"/>
    <property type="molecule type" value="Genomic_DNA"/>
</dbReference>
<dbReference type="GO" id="GO:0004803">
    <property type="term" value="F:transposase activity"/>
    <property type="evidence" value="ECO:0007669"/>
    <property type="project" value="UniProtKB-UniRule"/>
</dbReference>
<accession>A0A173UIQ7</accession>
<keyword evidence="6" id="KW-0814">Transposable element</keyword>
<name>A0A173UIQ7_9FIRM</name>
<keyword evidence="3 6" id="KW-0815">Transposition</keyword>
<keyword evidence="4 6" id="KW-0238">DNA-binding</keyword>